<dbReference type="Pfam" id="PF00005">
    <property type="entry name" value="ABC_tran"/>
    <property type="match status" value="1"/>
</dbReference>
<sequence length="275" mass="29978">MSVAAETESLGTRAGVAIAAKSVNRVFDSPDGATFTALNDVQLDVKAGEFVAVVGPSGCGKTTLLRIVMGLEKASSGDVTFDASGDEVIRSFVFQQSSLLPWRTVKDNIAFGLELQCRRDQRATGTLRMEELLELTGLTSFQDYYPSQLSGGMQQRVNLARALAIDPNVLLMDEPFSALDAMTKEHLQRELTVIASHLRATVLFVTHDIREAVFLADRVVVMATDPGRIVETVTVDAPDTRDEEFQRSPELASQAREIWAMLGHAQRSTDDGQTS</sequence>
<dbReference type="InterPro" id="IPR050166">
    <property type="entry name" value="ABC_transporter_ATP-bind"/>
</dbReference>
<keyword evidence="2" id="KW-0547">Nucleotide-binding</keyword>
<evidence type="ECO:0000259" key="4">
    <source>
        <dbReference type="PROSITE" id="PS50893"/>
    </source>
</evidence>
<accession>A0A346XWT7</accession>
<evidence type="ECO:0000256" key="2">
    <source>
        <dbReference type="ARBA" id="ARBA00022741"/>
    </source>
</evidence>
<evidence type="ECO:0000313" key="5">
    <source>
        <dbReference type="EMBL" id="AXV06684.1"/>
    </source>
</evidence>
<keyword evidence="6" id="KW-1185">Reference proteome</keyword>
<dbReference type="PROSITE" id="PS00211">
    <property type="entry name" value="ABC_TRANSPORTER_1"/>
    <property type="match status" value="1"/>
</dbReference>
<protein>
    <submittedName>
        <fullName evidence="5">Hydroxymethylpyrimidine ABC transporter, ATPase component</fullName>
    </submittedName>
</protein>
<dbReference type="PANTHER" id="PTHR42788">
    <property type="entry name" value="TAURINE IMPORT ATP-BINDING PROTEIN-RELATED"/>
    <property type="match status" value="1"/>
</dbReference>
<dbReference type="Proteomes" id="UP000264006">
    <property type="component" value="Chromosome"/>
</dbReference>
<dbReference type="Gene3D" id="3.40.50.300">
    <property type="entry name" value="P-loop containing nucleotide triphosphate hydrolases"/>
    <property type="match status" value="1"/>
</dbReference>
<dbReference type="EMBL" id="CP031165">
    <property type="protein sequence ID" value="AXV06684.1"/>
    <property type="molecule type" value="Genomic_DNA"/>
</dbReference>
<dbReference type="InterPro" id="IPR003593">
    <property type="entry name" value="AAA+_ATPase"/>
</dbReference>
<keyword evidence="3" id="KW-0067">ATP-binding</keyword>
<name>A0A346XWT7_9ACTN</name>
<dbReference type="InterPro" id="IPR017871">
    <property type="entry name" value="ABC_transporter-like_CS"/>
</dbReference>
<gene>
    <name evidence="5" type="ORF">DVS28_a1999</name>
</gene>
<evidence type="ECO:0000256" key="1">
    <source>
        <dbReference type="ARBA" id="ARBA00022448"/>
    </source>
</evidence>
<dbReference type="InterPro" id="IPR003439">
    <property type="entry name" value="ABC_transporter-like_ATP-bd"/>
</dbReference>
<dbReference type="OrthoDB" id="8773773at2"/>
<dbReference type="SUPFAM" id="SSF52540">
    <property type="entry name" value="P-loop containing nucleoside triphosphate hydrolases"/>
    <property type="match status" value="1"/>
</dbReference>
<dbReference type="AlphaFoldDB" id="A0A346XWT7"/>
<evidence type="ECO:0000256" key="3">
    <source>
        <dbReference type="ARBA" id="ARBA00022840"/>
    </source>
</evidence>
<keyword evidence="1" id="KW-0813">Transport</keyword>
<dbReference type="PANTHER" id="PTHR42788:SF13">
    <property type="entry name" value="ALIPHATIC SULFONATES IMPORT ATP-BINDING PROTEIN SSUB"/>
    <property type="match status" value="1"/>
</dbReference>
<dbReference type="GO" id="GO:0005524">
    <property type="term" value="F:ATP binding"/>
    <property type="evidence" value="ECO:0007669"/>
    <property type="project" value="UniProtKB-KW"/>
</dbReference>
<organism evidence="5 6">
    <name type="scientific">Euzebya pacifica</name>
    <dbReference type="NCBI Taxonomy" id="1608957"/>
    <lineage>
        <taxon>Bacteria</taxon>
        <taxon>Bacillati</taxon>
        <taxon>Actinomycetota</taxon>
        <taxon>Nitriliruptoria</taxon>
        <taxon>Euzebyales</taxon>
    </lineage>
</organism>
<dbReference type="GO" id="GO:0016887">
    <property type="term" value="F:ATP hydrolysis activity"/>
    <property type="evidence" value="ECO:0007669"/>
    <property type="project" value="InterPro"/>
</dbReference>
<evidence type="ECO:0000313" key="6">
    <source>
        <dbReference type="Proteomes" id="UP000264006"/>
    </source>
</evidence>
<proteinExistence type="predicted"/>
<dbReference type="CDD" id="cd03293">
    <property type="entry name" value="ABC_NrtD_SsuB_transporters"/>
    <property type="match status" value="1"/>
</dbReference>
<dbReference type="SMART" id="SM00382">
    <property type="entry name" value="AAA"/>
    <property type="match status" value="1"/>
</dbReference>
<dbReference type="KEGG" id="euz:DVS28_a1999"/>
<feature type="domain" description="ABC transporter" evidence="4">
    <location>
        <begin position="18"/>
        <end position="249"/>
    </location>
</feature>
<dbReference type="PROSITE" id="PS50893">
    <property type="entry name" value="ABC_TRANSPORTER_2"/>
    <property type="match status" value="1"/>
</dbReference>
<reference evidence="5 6" key="1">
    <citation type="submission" date="2018-09" db="EMBL/GenBank/DDBJ databases">
        <title>Complete genome sequence of Euzebya sp. DY32-46 isolated from seawater of Pacific Ocean.</title>
        <authorList>
            <person name="Xu L."/>
            <person name="Wu Y.-H."/>
            <person name="Xu X.-W."/>
        </authorList>
    </citation>
    <scope>NUCLEOTIDE SEQUENCE [LARGE SCALE GENOMIC DNA]</scope>
    <source>
        <strain evidence="5 6">DY32-46</strain>
    </source>
</reference>
<dbReference type="InterPro" id="IPR027417">
    <property type="entry name" value="P-loop_NTPase"/>
</dbReference>